<dbReference type="SUPFAM" id="SSF46785">
    <property type="entry name" value="Winged helix' DNA-binding domain"/>
    <property type="match status" value="1"/>
</dbReference>
<dbReference type="CDD" id="cd05466">
    <property type="entry name" value="PBP2_LTTR_substrate"/>
    <property type="match status" value="1"/>
</dbReference>
<dbReference type="Pfam" id="PF03466">
    <property type="entry name" value="LysR_substrate"/>
    <property type="match status" value="1"/>
</dbReference>
<dbReference type="Proteomes" id="UP001073053">
    <property type="component" value="Unassembled WGS sequence"/>
</dbReference>
<dbReference type="InterPro" id="IPR005119">
    <property type="entry name" value="LysR_subst-bd"/>
</dbReference>
<dbReference type="PANTHER" id="PTHR30126:SF64">
    <property type="entry name" value="HTH-TYPE TRANSCRIPTIONAL REGULATOR CITR"/>
    <property type="match status" value="1"/>
</dbReference>
<organism evidence="6 7">
    <name type="scientific">Bacillus halotolerans</name>
    <dbReference type="NCBI Taxonomy" id="260554"/>
    <lineage>
        <taxon>Bacteria</taxon>
        <taxon>Bacillati</taxon>
        <taxon>Bacillota</taxon>
        <taxon>Bacilli</taxon>
        <taxon>Bacillales</taxon>
        <taxon>Bacillaceae</taxon>
        <taxon>Bacillus</taxon>
    </lineage>
</organism>
<accession>A0A9Q4EGA0</accession>
<dbReference type="Gene3D" id="3.40.190.290">
    <property type="match status" value="1"/>
</dbReference>
<dbReference type="InterPro" id="IPR036390">
    <property type="entry name" value="WH_DNA-bd_sf"/>
</dbReference>
<dbReference type="FunFam" id="1.10.10.10:FF:000001">
    <property type="entry name" value="LysR family transcriptional regulator"/>
    <property type="match status" value="1"/>
</dbReference>
<dbReference type="PROSITE" id="PS50931">
    <property type="entry name" value="HTH_LYSR"/>
    <property type="match status" value="1"/>
</dbReference>
<dbReference type="SUPFAM" id="SSF53850">
    <property type="entry name" value="Periplasmic binding protein-like II"/>
    <property type="match status" value="1"/>
</dbReference>
<dbReference type="Pfam" id="PF00126">
    <property type="entry name" value="HTH_1"/>
    <property type="match status" value="1"/>
</dbReference>
<name>A0A9Q4EGA0_9BACI</name>
<evidence type="ECO:0000256" key="1">
    <source>
        <dbReference type="ARBA" id="ARBA00009437"/>
    </source>
</evidence>
<dbReference type="RefSeq" id="WP_185848456.1">
    <property type="nucleotide sequence ID" value="NZ_JALAVZ010000002.1"/>
</dbReference>
<dbReference type="AlphaFoldDB" id="A0A9Q4EGA0"/>
<dbReference type="GO" id="GO:0000976">
    <property type="term" value="F:transcription cis-regulatory region binding"/>
    <property type="evidence" value="ECO:0007669"/>
    <property type="project" value="TreeGrafter"/>
</dbReference>
<proteinExistence type="inferred from homology"/>
<gene>
    <name evidence="6" type="ORF">MOF03_01190</name>
</gene>
<keyword evidence="4" id="KW-0804">Transcription</keyword>
<evidence type="ECO:0000256" key="3">
    <source>
        <dbReference type="ARBA" id="ARBA00023125"/>
    </source>
</evidence>
<comment type="caution">
    <text evidence="6">The sequence shown here is derived from an EMBL/GenBank/DDBJ whole genome shotgun (WGS) entry which is preliminary data.</text>
</comment>
<dbReference type="Gene3D" id="1.10.10.10">
    <property type="entry name" value="Winged helix-like DNA-binding domain superfamily/Winged helix DNA-binding domain"/>
    <property type="match status" value="1"/>
</dbReference>
<dbReference type="PANTHER" id="PTHR30126">
    <property type="entry name" value="HTH-TYPE TRANSCRIPTIONAL REGULATOR"/>
    <property type="match status" value="1"/>
</dbReference>
<dbReference type="GO" id="GO:0003700">
    <property type="term" value="F:DNA-binding transcription factor activity"/>
    <property type="evidence" value="ECO:0007669"/>
    <property type="project" value="InterPro"/>
</dbReference>
<evidence type="ECO:0000259" key="5">
    <source>
        <dbReference type="PROSITE" id="PS50931"/>
    </source>
</evidence>
<dbReference type="PRINTS" id="PR00039">
    <property type="entry name" value="HTHLYSR"/>
</dbReference>
<feature type="domain" description="HTH lysR-type" evidence="5">
    <location>
        <begin position="1"/>
        <end position="58"/>
    </location>
</feature>
<evidence type="ECO:0000313" key="6">
    <source>
        <dbReference type="EMBL" id="MCY9183271.1"/>
    </source>
</evidence>
<keyword evidence="3" id="KW-0238">DNA-binding</keyword>
<dbReference type="InterPro" id="IPR000847">
    <property type="entry name" value="LysR_HTH_N"/>
</dbReference>
<evidence type="ECO:0000256" key="4">
    <source>
        <dbReference type="ARBA" id="ARBA00023163"/>
    </source>
</evidence>
<protein>
    <submittedName>
        <fullName evidence="6">LysR family transcriptional regulator</fullName>
    </submittedName>
</protein>
<reference evidence="6" key="1">
    <citation type="submission" date="2022-02" db="EMBL/GenBank/DDBJ databases">
        <title>Crop Bioprotection Bacillus Genome Sequencing.</title>
        <authorList>
            <person name="Dunlap C."/>
        </authorList>
    </citation>
    <scope>NUCLEOTIDE SEQUENCE</scope>
    <source>
        <strain evidence="6">EC49O2N-C10</strain>
    </source>
</reference>
<dbReference type="InterPro" id="IPR036388">
    <property type="entry name" value="WH-like_DNA-bd_sf"/>
</dbReference>
<keyword evidence="2" id="KW-0805">Transcription regulation</keyword>
<evidence type="ECO:0000313" key="7">
    <source>
        <dbReference type="Proteomes" id="UP001073053"/>
    </source>
</evidence>
<sequence length="292" mass="33479">MDLKWLQTFIAAAESENFRETAECLYLTQPAVSQHMRKLEDELDMQLFLHSGRRVVLTDEGRLFLPYAKEMINAYQAGKHKVSQWKQGYSRALTLAVHPYIASYILPRFLPAYIQKHPHVELSTHVAESDDIKLAVEHNEADIGLSRKDPNSGTLYYQHICEGTLCLAAPFQESRPADAASVFSRYRLLTHEHPSYGDAFSDRIRSHYPHLQTMAVGQTDTAVHMTKAGMGASFLPTYIIKQEEDEKKLMAVNTPPHLELPASRTFMMWKRNSEDIQHFHAMLQDFMQSEQV</sequence>
<evidence type="ECO:0000256" key="2">
    <source>
        <dbReference type="ARBA" id="ARBA00023015"/>
    </source>
</evidence>
<dbReference type="EMBL" id="JALAWA010000001">
    <property type="protein sequence ID" value="MCY9183271.1"/>
    <property type="molecule type" value="Genomic_DNA"/>
</dbReference>
<comment type="similarity">
    <text evidence="1">Belongs to the LysR transcriptional regulatory family.</text>
</comment>